<feature type="compositionally biased region" description="Basic and acidic residues" evidence="5">
    <location>
        <begin position="34"/>
        <end position="44"/>
    </location>
</feature>
<feature type="compositionally biased region" description="Polar residues" evidence="5">
    <location>
        <begin position="23"/>
        <end position="33"/>
    </location>
</feature>
<feature type="compositionally biased region" description="Low complexity" evidence="5">
    <location>
        <begin position="45"/>
        <end position="61"/>
    </location>
</feature>
<evidence type="ECO:0000256" key="6">
    <source>
        <dbReference type="SAM" id="Phobius"/>
    </source>
</evidence>
<dbReference type="Pfam" id="PF15795">
    <property type="entry name" value="Spec3"/>
    <property type="match status" value="1"/>
</dbReference>
<organism evidence="7 8">
    <name type="scientific">Acrasis kona</name>
    <dbReference type="NCBI Taxonomy" id="1008807"/>
    <lineage>
        <taxon>Eukaryota</taxon>
        <taxon>Discoba</taxon>
        <taxon>Heterolobosea</taxon>
        <taxon>Tetramitia</taxon>
        <taxon>Eutetramitia</taxon>
        <taxon>Acrasidae</taxon>
        <taxon>Acrasis</taxon>
    </lineage>
</organism>
<comment type="subcellular location">
    <subcellularLocation>
        <location evidence="1">Membrane</location>
        <topology evidence="1">Multi-pass membrane protein</topology>
    </subcellularLocation>
</comment>
<accession>A0AAW2ZJI6</accession>
<name>A0AAW2ZJI6_9EUKA</name>
<protein>
    <submittedName>
        <fullName evidence="7">Stum</fullName>
    </submittedName>
</protein>
<sequence length="187" mass="21231">MAFKSDIESKVEDKDNVKISRFSFASSKGSPTDTKPKKREDSPSDNKSNFSFNSNSSPSSPKQKKPERKSFVNTIKGVPQKIKIVKTVHRYRKPLNLRNIPRIPPPYHTYCLAMNIIFPGLGTLVASRLVESQRKRKLNLIYGILQMLLGIILIGWIWSVIWGIMIFYRNNGAAHKLKDGAMDALLK</sequence>
<evidence type="ECO:0000313" key="8">
    <source>
        <dbReference type="Proteomes" id="UP001431209"/>
    </source>
</evidence>
<evidence type="ECO:0000256" key="2">
    <source>
        <dbReference type="ARBA" id="ARBA00022692"/>
    </source>
</evidence>
<dbReference type="EMBL" id="JAOPGA020001623">
    <property type="protein sequence ID" value="KAL0489971.1"/>
    <property type="molecule type" value="Genomic_DNA"/>
</dbReference>
<keyword evidence="2 6" id="KW-0812">Transmembrane</keyword>
<keyword evidence="8" id="KW-1185">Reference proteome</keyword>
<feature type="region of interest" description="Disordered" evidence="5">
    <location>
        <begin position="20"/>
        <end position="72"/>
    </location>
</feature>
<dbReference type="GO" id="GO:0016020">
    <property type="term" value="C:membrane"/>
    <property type="evidence" value="ECO:0007669"/>
    <property type="project" value="UniProtKB-SubCell"/>
</dbReference>
<gene>
    <name evidence="7" type="ORF">AKO1_009305</name>
</gene>
<dbReference type="AlphaFoldDB" id="A0AAW2ZJI6"/>
<comment type="caution">
    <text evidence="7">The sequence shown here is derived from an EMBL/GenBank/DDBJ whole genome shotgun (WGS) entry which is preliminary data.</text>
</comment>
<keyword evidence="3 6" id="KW-1133">Transmembrane helix</keyword>
<evidence type="ECO:0000313" key="7">
    <source>
        <dbReference type="EMBL" id="KAL0489971.1"/>
    </source>
</evidence>
<dbReference type="InterPro" id="IPR026673">
    <property type="entry name" value="SPEC3/Stum"/>
</dbReference>
<dbReference type="PANTHER" id="PTHR21676">
    <property type="entry name" value="PROTEIN STUM"/>
    <property type="match status" value="1"/>
</dbReference>
<evidence type="ECO:0000256" key="1">
    <source>
        <dbReference type="ARBA" id="ARBA00004141"/>
    </source>
</evidence>
<evidence type="ECO:0000256" key="4">
    <source>
        <dbReference type="ARBA" id="ARBA00023136"/>
    </source>
</evidence>
<feature type="transmembrane region" description="Helical" evidence="6">
    <location>
        <begin position="142"/>
        <end position="168"/>
    </location>
</feature>
<reference evidence="7 8" key="1">
    <citation type="submission" date="2024-03" db="EMBL/GenBank/DDBJ databases">
        <title>The Acrasis kona genome and developmental transcriptomes reveal deep origins of eukaryotic multicellular pathways.</title>
        <authorList>
            <person name="Sheikh S."/>
            <person name="Fu C.-J."/>
            <person name="Brown M.W."/>
            <person name="Baldauf S.L."/>
        </authorList>
    </citation>
    <scope>NUCLEOTIDE SEQUENCE [LARGE SCALE GENOMIC DNA]</scope>
    <source>
        <strain evidence="7 8">ATCC MYA-3509</strain>
    </source>
</reference>
<dbReference type="Proteomes" id="UP001431209">
    <property type="component" value="Unassembled WGS sequence"/>
</dbReference>
<evidence type="ECO:0000256" key="3">
    <source>
        <dbReference type="ARBA" id="ARBA00022989"/>
    </source>
</evidence>
<keyword evidence="4 6" id="KW-0472">Membrane</keyword>
<feature type="transmembrane region" description="Helical" evidence="6">
    <location>
        <begin position="107"/>
        <end position="130"/>
    </location>
</feature>
<evidence type="ECO:0000256" key="5">
    <source>
        <dbReference type="SAM" id="MobiDB-lite"/>
    </source>
</evidence>
<proteinExistence type="predicted"/>
<dbReference type="PANTHER" id="PTHR21676:SF6">
    <property type="entry name" value="PROTEIN STUM"/>
    <property type="match status" value="1"/>
</dbReference>